<dbReference type="Proteomes" id="UP000238308">
    <property type="component" value="Unassembled WGS sequence"/>
</dbReference>
<evidence type="ECO:0000256" key="1">
    <source>
        <dbReference type="ARBA" id="ARBA00008857"/>
    </source>
</evidence>
<name>A0A2T0XPB7_9BURK</name>
<evidence type="ECO:0000256" key="2">
    <source>
        <dbReference type="ARBA" id="ARBA00022908"/>
    </source>
</evidence>
<protein>
    <submittedName>
        <fullName evidence="5">Site-specific recombinase XerD</fullName>
    </submittedName>
</protein>
<keyword evidence="3" id="KW-0233">DNA recombination</keyword>
<dbReference type="PANTHER" id="PTHR30629">
    <property type="entry name" value="PROPHAGE INTEGRASE"/>
    <property type="match status" value="1"/>
</dbReference>
<sequence length="313" mass="35375">MRKSFNMSLAMSQVAYQPAQELTFAELVSAYCAVRCDDTDVRTRKWLDAFGARCAWEISTEELTVAHQSMIEHGYSTSAANRDVSAIGSIYRWAIDRRITPLGFKSPTVGVRRAPEPIRLVYVKQEKIDSLRARALAFPDRRFGLFVSLLIDSGARKSELLERVWADVDLARQQIILPTSKNGKPRMLFFTDQTANLIRRMTSNKEAAKLIFEGRVLGRPLDFRKSWALLTAEVRLIDFHMHDVRHYKAAQLLRAGISIAVAAQIMGHSAAVLEKRYGHLETESLQSAQEKAWRKSSSVSVIFGDEAKIFPTL</sequence>
<dbReference type="OrthoDB" id="662444at2"/>
<organism evidence="5 6">
    <name type="scientific">Jezberella montanilacus</name>
    <dbReference type="NCBI Taxonomy" id="323426"/>
    <lineage>
        <taxon>Bacteria</taxon>
        <taxon>Pseudomonadati</taxon>
        <taxon>Pseudomonadota</taxon>
        <taxon>Betaproteobacteria</taxon>
        <taxon>Burkholderiales</taxon>
        <taxon>Alcaligenaceae</taxon>
        <taxon>Jezberella</taxon>
    </lineage>
</organism>
<gene>
    <name evidence="5" type="ORF">BCM14_0251</name>
</gene>
<dbReference type="InterPro" id="IPR013762">
    <property type="entry name" value="Integrase-like_cat_sf"/>
</dbReference>
<dbReference type="SUPFAM" id="SSF56349">
    <property type="entry name" value="DNA breaking-rejoining enzymes"/>
    <property type="match status" value="1"/>
</dbReference>
<keyword evidence="2" id="KW-0229">DNA integration</keyword>
<dbReference type="EMBL" id="PVTV01000003">
    <property type="protein sequence ID" value="PRZ00779.1"/>
    <property type="molecule type" value="Genomic_DNA"/>
</dbReference>
<accession>A0A2T0XPB7</accession>
<keyword evidence="6" id="KW-1185">Reference proteome</keyword>
<proteinExistence type="inferred from homology"/>
<evidence type="ECO:0000313" key="5">
    <source>
        <dbReference type="EMBL" id="PRZ00779.1"/>
    </source>
</evidence>
<comment type="caution">
    <text evidence="5">The sequence shown here is derived from an EMBL/GenBank/DDBJ whole genome shotgun (WGS) entry which is preliminary data.</text>
</comment>
<reference evidence="5 6" key="1">
    <citation type="submission" date="2018-03" db="EMBL/GenBank/DDBJ databases">
        <title>Genomic Encyclopedia of Type Strains, Phase III (KMG-III): the genomes of soil and plant-associated and newly described type strains.</title>
        <authorList>
            <person name="Whitman W."/>
        </authorList>
    </citation>
    <scope>NUCLEOTIDE SEQUENCE [LARGE SCALE GENOMIC DNA]</scope>
    <source>
        <strain evidence="5 6">MWH-P2sevCIIIb</strain>
    </source>
</reference>
<dbReference type="PANTHER" id="PTHR30629:SF2">
    <property type="entry name" value="PROPHAGE INTEGRASE INTS-RELATED"/>
    <property type="match status" value="1"/>
</dbReference>
<dbReference type="PROSITE" id="PS51898">
    <property type="entry name" value="TYR_RECOMBINASE"/>
    <property type="match status" value="1"/>
</dbReference>
<evidence type="ECO:0000259" key="4">
    <source>
        <dbReference type="PROSITE" id="PS51898"/>
    </source>
</evidence>
<dbReference type="InterPro" id="IPR050808">
    <property type="entry name" value="Phage_Integrase"/>
</dbReference>
<dbReference type="Gene3D" id="1.10.443.10">
    <property type="entry name" value="Intergrase catalytic core"/>
    <property type="match status" value="1"/>
</dbReference>
<dbReference type="CDD" id="cd00796">
    <property type="entry name" value="INT_Rci_Hp1_C"/>
    <property type="match status" value="1"/>
</dbReference>
<dbReference type="Pfam" id="PF00589">
    <property type="entry name" value="Phage_integrase"/>
    <property type="match status" value="1"/>
</dbReference>
<evidence type="ECO:0000256" key="3">
    <source>
        <dbReference type="ARBA" id="ARBA00023172"/>
    </source>
</evidence>
<dbReference type="InterPro" id="IPR002104">
    <property type="entry name" value="Integrase_catalytic"/>
</dbReference>
<dbReference type="GO" id="GO:0003677">
    <property type="term" value="F:DNA binding"/>
    <property type="evidence" value="ECO:0007669"/>
    <property type="project" value="InterPro"/>
</dbReference>
<dbReference type="RefSeq" id="WP_106226184.1">
    <property type="nucleotide sequence ID" value="NZ_PVTV01000003.1"/>
</dbReference>
<dbReference type="GO" id="GO:0006310">
    <property type="term" value="P:DNA recombination"/>
    <property type="evidence" value="ECO:0007669"/>
    <property type="project" value="UniProtKB-KW"/>
</dbReference>
<feature type="domain" description="Tyr recombinase" evidence="4">
    <location>
        <begin position="118"/>
        <end position="290"/>
    </location>
</feature>
<evidence type="ECO:0000313" key="6">
    <source>
        <dbReference type="Proteomes" id="UP000238308"/>
    </source>
</evidence>
<comment type="similarity">
    <text evidence="1">Belongs to the 'phage' integrase family.</text>
</comment>
<dbReference type="GO" id="GO:0015074">
    <property type="term" value="P:DNA integration"/>
    <property type="evidence" value="ECO:0007669"/>
    <property type="project" value="UniProtKB-KW"/>
</dbReference>
<dbReference type="AlphaFoldDB" id="A0A2T0XPB7"/>
<dbReference type="InterPro" id="IPR011010">
    <property type="entry name" value="DNA_brk_join_enz"/>
</dbReference>